<evidence type="ECO:0000313" key="3">
    <source>
        <dbReference type="Proteomes" id="UP000054350"/>
    </source>
</evidence>
<dbReference type="Proteomes" id="UP000054350">
    <property type="component" value="Unassembled WGS sequence"/>
</dbReference>
<name>A0A0L0SBG1_ALLM3</name>
<keyword evidence="3" id="KW-1185">Reference proteome</keyword>
<dbReference type="AlphaFoldDB" id="A0A0L0SBG1"/>
<reference evidence="3" key="2">
    <citation type="submission" date="2009-11" db="EMBL/GenBank/DDBJ databases">
        <title>The Genome Sequence of Allomyces macrogynus strain ATCC 38327.</title>
        <authorList>
            <consortium name="The Broad Institute Genome Sequencing Platform"/>
            <person name="Russ C."/>
            <person name="Cuomo C."/>
            <person name="Shea T."/>
            <person name="Young S.K."/>
            <person name="Zeng Q."/>
            <person name="Koehrsen M."/>
            <person name="Haas B."/>
            <person name="Borodovsky M."/>
            <person name="Guigo R."/>
            <person name="Alvarado L."/>
            <person name="Berlin A."/>
            <person name="Borenstein D."/>
            <person name="Chen Z."/>
            <person name="Engels R."/>
            <person name="Freedman E."/>
            <person name="Gellesch M."/>
            <person name="Goldberg J."/>
            <person name="Griggs A."/>
            <person name="Gujja S."/>
            <person name="Heiman D."/>
            <person name="Hepburn T."/>
            <person name="Howarth C."/>
            <person name="Jen D."/>
            <person name="Larson L."/>
            <person name="Lewis B."/>
            <person name="Mehta T."/>
            <person name="Park D."/>
            <person name="Pearson M."/>
            <person name="Roberts A."/>
            <person name="Saif S."/>
            <person name="Shenoy N."/>
            <person name="Sisk P."/>
            <person name="Stolte C."/>
            <person name="Sykes S."/>
            <person name="Walk T."/>
            <person name="White J."/>
            <person name="Yandava C."/>
            <person name="Burger G."/>
            <person name="Gray M.W."/>
            <person name="Holland P.W.H."/>
            <person name="King N."/>
            <person name="Lang F.B.F."/>
            <person name="Roger A.J."/>
            <person name="Ruiz-Trillo I."/>
            <person name="Lander E."/>
            <person name="Nusbaum C."/>
        </authorList>
    </citation>
    <scope>NUCLEOTIDE SEQUENCE [LARGE SCALE GENOMIC DNA]</scope>
    <source>
        <strain evidence="3">ATCC 38327</strain>
    </source>
</reference>
<protein>
    <recommendedName>
        <fullName evidence="1">BTB domain-containing protein</fullName>
    </recommendedName>
</protein>
<organism evidence="2 3">
    <name type="scientific">Allomyces macrogynus (strain ATCC 38327)</name>
    <name type="common">Allomyces javanicus var. macrogynus</name>
    <dbReference type="NCBI Taxonomy" id="578462"/>
    <lineage>
        <taxon>Eukaryota</taxon>
        <taxon>Fungi</taxon>
        <taxon>Fungi incertae sedis</taxon>
        <taxon>Blastocladiomycota</taxon>
        <taxon>Blastocladiomycetes</taxon>
        <taxon>Blastocladiales</taxon>
        <taxon>Blastocladiaceae</taxon>
        <taxon>Allomyces</taxon>
    </lineage>
</organism>
<dbReference type="Pfam" id="PF00651">
    <property type="entry name" value="BTB"/>
    <property type="match status" value="1"/>
</dbReference>
<dbReference type="InterPro" id="IPR000210">
    <property type="entry name" value="BTB/POZ_dom"/>
</dbReference>
<dbReference type="EMBL" id="GG745335">
    <property type="protein sequence ID" value="KNE59730.1"/>
    <property type="molecule type" value="Genomic_DNA"/>
</dbReference>
<evidence type="ECO:0000313" key="2">
    <source>
        <dbReference type="EMBL" id="KNE59730.1"/>
    </source>
</evidence>
<feature type="domain" description="BTB" evidence="1">
    <location>
        <begin position="164"/>
        <end position="236"/>
    </location>
</feature>
<dbReference type="SUPFAM" id="SSF54695">
    <property type="entry name" value="POZ domain"/>
    <property type="match status" value="1"/>
</dbReference>
<evidence type="ECO:0000259" key="1">
    <source>
        <dbReference type="PROSITE" id="PS50097"/>
    </source>
</evidence>
<accession>A0A0L0SBG1</accession>
<dbReference type="OrthoDB" id="5597984at2759"/>
<dbReference type="PROSITE" id="PS50097">
    <property type="entry name" value="BTB"/>
    <property type="match status" value="1"/>
</dbReference>
<dbReference type="InterPro" id="IPR011333">
    <property type="entry name" value="SKP1/BTB/POZ_sf"/>
</dbReference>
<proteinExistence type="predicted"/>
<gene>
    <name evidence="2" type="ORF">AMAG_05194</name>
</gene>
<dbReference type="CDD" id="cd18186">
    <property type="entry name" value="BTB_POZ_ZBTB_KLHL-like"/>
    <property type="match status" value="1"/>
</dbReference>
<reference evidence="2 3" key="1">
    <citation type="submission" date="2009-11" db="EMBL/GenBank/DDBJ databases">
        <title>Annotation of Allomyces macrogynus ATCC 38327.</title>
        <authorList>
            <consortium name="The Broad Institute Genome Sequencing Platform"/>
            <person name="Russ C."/>
            <person name="Cuomo C."/>
            <person name="Burger G."/>
            <person name="Gray M.W."/>
            <person name="Holland P.W.H."/>
            <person name="King N."/>
            <person name="Lang F.B.F."/>
            <person name="Roger A.J."/>
            <person name="Ruiz-Trillo I."/>
            <person name="Young S.K."/>
            <person name="Zeng Q."/>
            <person name="Gargeya S."/>
            <person name="Fitzgerald M."/>
            <person name="Haas B."/>
            <person name="Abouelleil A."/>
            <person name="Alvarado L."/>
            <person name="Arachchi H.M."/>
            <person name="Berlin A."/>
            <person name="Chapman S.B."/>
            <person name="Gearin G."/>
            <person name="Goldberg J."/>
            <person name="Griggs A."/>
            <person name="Gujja S."/>
            <person name="Hansen M."/>
            <person name="Heiman D."/>
            <person name="Howarth C."/>
            <person name="Larimer J."/>
            <person name="Lui A."/>
            <person name="MacDonald P.J.P."/>
            <person name="McCowen C."/>
            <person name="Montmayeur A."/>
            <person name="Murphy C."/>
            <person name="Neiman D."/>
            <person name="Pearson M."/>
            <person name="Priest M."/>
            <person name="Roberts A."/>
            <person name="Saif S."/>
            <person name="Shea T."/>
            <person name="Sisk P."/>
            <person name="Stolte C."/>
            <person name="Sykes S."/>
            <person name="Wortman J."/>
            <person name="Nusbaum C."/>
            <person name="Birren B."/>
        </authorList>
    </citation>
    <scope>NUCLEOTIDE SEQUENCE [LARGE SCALE GENOMIC DNA]</scope>
    <source>
        <strain evidence="2 3">ATCC 38327</strain>
    </source>
</reference>
<dbReference type="Gene3D" id="3.30.710.10">
    <property type="entry name" value="Potassium Channel Kv1.1, Chain A"/>
    <property type="match status" value="1"/>
</dbReference>
<dbReference type="VEuPathDB" id="FungiDB:AMAG_05194"/>
<sequence length="317" mass="34708">MSDQAVFIKSAHGFSLFMFLQPKTGHLDPCEDDSYNTAIGKNVAMEFGLVLFWEGKTVPKVLDGKALAISCAFGYTWSASCIYGGKRTESYPFSMNVDPLHSGVCVISPLLEKTISANSYFSNMSLAVTINLTAQASLASGVDHSMLLPHSLGFLAFLNDPTLCDCYFLAKDAPGPLYASLMMLARASPFFRTMFSGDWAESAPKTEDPIKFTSWHAAAVALTFIHIYSGWLPGTPLPKGALKRVRSFSCDPTKLEYPTWRNMFELAQMLELKALTLAINRQLVALLEAQFQELGATKATCGVRDEDFESNDGLTGL</sequence>